<dbReference type="GO" id="GO:0009927">
    <property type="term" value="F:histidine phosphotransfer kinase activity"/>
    <property type="evidence" value="ECO:0007669"/>
    <property type="project" value="TreeGrafter"/>
</dbReference>
<feature type="transmembrane region" description="Helical" evidence="7">
    <location>
        <begin position="70"/>
        <end position="88"/>
    </location>
</feature>
<keyword evidence="7" id="KW-0812">Transmembrane</keyword>
<dbReference type="Proteomes" id="UP000229342">
    <property type="component" value="Unassembled WGS sequence"/>
</dbReference>
<dbReference type="SMART" id="SM00388">
    <property type="entry name" value="HisKA"/>
    <property type="match status" value="1"/>
</dbReference>
<dbReference type="AlphaFoldDB" id="A0A2H0KAD7"/>
<dbReference type="PROSITE" id="PS50109">
    <property type="entry name" value="HIS_KIN"/>
    <property type="match status" value="1"/>
</dbReference>
<dbReference type="SMART" id="SM00387">
    <property type="entry name" value="HATPase_c"/>
    <property type="match status" value="1"/>
</dbReference>
<evidence type="ECO:0000256" key="5">
    <source>
        <dbReference type="ARBA" id="ARBA00022777"/>
    </source>
</evidence>
<feature type="transmembrane region" description="Helical" evidence="7">
    <location>
        <begin position="225"/>
        <end position="243"/>
    </location>
</feature>
<dbReference type="PANTHER" id="PTHR43047:SF72">
    <property type="entry name" value="OSMOSENSING HISTIDINE PROTEIN KINASE SLN1"/>
    <property type="match status" value="1"/>
</dbReference>
<dbReference type="CDD" id="cd00082">
    <property type="entry name" value="HisKA"/>
    <property type="match status" value="1"/>
</dbReference>
<keyword evidence="3" id="KW-0597">Phosphoprotein</keyword>
<keyword evidence="7" id="KW-1133">Transmembrane helix</keyword>
<evidence type="ECO:0000259" key="8">
    <source>
        <dbReference type="PROSITE" id="PS50109"/>
    </source>
</evidence>
<comment type="catalytic activity">
    <reaction evidence="1">
        <text>ATP + protein L-histidine = ADP + protein N-phospho-L-histidine.</text>
        <dbReference type="EC" id="2.7.13.3"/>
    </reaction>
</comment>
<proteinExistence type="predicted"/>
<dbReference type="InterPro" id="IPR036890">
    <property type="entry name" value="HATPase_C_sf"/>
</dbReference>
<feature type="transmembrane region" description="Helical" evidence="7">
    <location>
        <begin position="255"/>
        <end position="276"/>
    </location>
</feature>
<dbReference type="InterPro" id="IPR003661">
    <property type="entry name" value="HisK_dim/P_dom"/>
</dbReference>
<dbReference type="Pfam" id="PF02518">
    <property type="entry name" value="HATPase_c"/>
    <property type="match status" value="1"/>
</dbReference>
<feature type="transmembrane region" description="Helical" evidence="7">
    <location>
        <begin position="100"/>
        <end position="119"/>
    </location>
</feature>
<keyword evidence="6" id="KW-0175">Coiled coil</keyword>
<protein>
    <recommendedName>
        <fullName evidence="2">histidine kinase</fullName>
        <ecNumber evidence="2">2.7.13.3</ecNumber>
    </recommendedName>
</protein>
<dbReference type="Gene3D" id="3.30.565.10">
    <property type="entry name" value="Histidine kinase-like ATPase, C-terminal domain"/>
    <property type="match status" value="1"/>
</dbReference>
<dbReference type="PANTHER" id="PTHR43047">
    <property type="entry name" value="TWO-COMPONENT HISTIDINE PROTEIN KINASE"/>
    <property type="match status" value="1"/>
</dbReference>
<dbReference type="FunFam" id="3.30.565.10:FF:000006">
    <property type="entry name" value="Sensor histidine kinase WalK"/>
    <property type="match status" value="1"/>
</dbReference>
<dbReference type="SUPFAM" id="SSF47384">
    <property type="entry name" value="Homodimeric domain of signal transducing histidine kinase"/>
    <property type="match status" value="1"/>
</dbReference>
<feature type="coiled-coil region" evidence="6">
    <location>
        <begin position="278"/>
        <end position="308"/>
    </location>
</feature>
<sequence>MEIFLNYYTLSLFLGGIVAILSGVIVYFSDSSRPINRAWMLLNVSTAVWSFGYFLMISASDHGFALLADWVLHLGAIFIPFYYFLFILHLTDNAKYLKRFFYGLIPVVVFFVISTPTAFLVRDVFQKGPFSFAPDAGRLYPYFTVYFFGVVILSLLLLIQKIRSSGENRARLRYVLYSSLAGFTGGGFVFFLTFNIPIPPYPLVLFAFYPIIIAYAMLRHRLFDIRVFSTEFMTASIWILLLFRTVLAQNETEQIISGALLLLTIIFGIILVRSVYREIEQRERIEKLASELERANDRLKELDKLKSEFVSLATHQIRGPITAIKGYASMLLEGDYGEVAQNVKQPVETIFQSSSALAIIVQDFLDVSRIEQGRMKYEFTDFDLGALVTEVTRELRPNIEHKGLTLTLTADEGITVHADAGKLRQVIGNLIDNSLKYTPTGSINVTVTKEGANAFVRVSDTGVGIHPETLPKLFQKFSRAEDASKANILGTGLGLYVAKQLISAQGGSIEASSPGLGKGSTFTVTLPLKQ</sequence>
<evidence type="ECO:0000256" key="6">
    <source>
        <dbReference type="SAM" id="Coils"/>
    </source>
</evidence>
<feature type="transmembrane region" description="Helical" evidence="7">
    <location>
        <begin position="6"/>
        <end position="28"/>
    </location>
</feature>
<evidence type="ECO:0000256" key="3">
    <source>
        <dbReference type="ARBA" id="ARBA00022553"/>
    </source>
</evidence>
<evidence type="ECO:0000256" key="4">
    <source>
        <dbReference type="ARBA" id="ARBA00022679"/>
    </source>
</evidence>
<dbReference type="Pfam" id="PF16927">
    <property type="entry name" value="HisKA_7TM"/>
    <property type="match status" value="1"/>
</dbReference>
<dbReference type="EMBL" id="PCVG01000070">
    <property type="protein sequence ID" value="PIQ68220.1"/>
    <property type="molecule type" value="Genomic_DNA"/>
</dbReference>
<feature type="domain" description="Histidine kinase" evidence="8">
    <location>
        <begin position="312"/>
        <end position="530"/>
    </location>
</feature>
<keyword evidence="7" id="KW-0472">Membrane</keyword>
<organism evidence="9 10">
    <name type="scientific">Candidatus Taylorbacteria bacterium CG11_big_fil_rev_8_21_14_0_20_46_11</name>
    <dbReference type="NCBI Taxonomy" id="1975025"/>
    <lineage>
        <taxon>Bacteria</taxon>
        <taxon>Candidatus Tayloriibacteriota</taxon>
    </lineage>
</organism>
<comment type="caution">
    <text evidence="9">The sequence shown here is derived from an EMBL/GenBank/DDBJ whole genome shotgun (WGS) entry which is preliminary data.</text>
</comment>
<gene>
    <name evidence="9" type="ORF">COV91_05265</name>
</gene>
<accession>A0A2H0KAD7</accession>
<dbReference type="Pfam" id="PF00512">
    <property type="entry name" value="HisKA"/>
    <property type="match status" value="1"/>
</dbReference>
<evidence type="ECO:0000256" key="2">
    <source>
        <dbReference type="ARBA" id="ARBA00012438"/>
    </source>
</evidence>
<dbReference type="SUPFAM" id="SSF55874">
    <property type="entry name" value="ATPase domain of HSP90 chaperone/DNA topoisomerase II/histidine kinase"/>
    <property type="match status" value="1"/>
</dbReference>
<dbReference type="InterPro" id="IPR005467">
    <property type="entry name" value="His_kinase_dom"/>
</dbReference>
<dbReference type="GO" id="GO:0005886">
    <property type="term" value="C:plasma membrane"/>
    <property type="evidence" value="ECO:0007669"/>
    <property type="project" value="TreeGrafter"/>
</dbReference>
<evidence type="ECO:0000313" key="9">
    <source>
        <dbReference type="EMBL" id="PIQ68220.1"/>
    </source>
</evidence>
<dbReference type="PRINTS" id="PR00344">
    <property type="entry name" value="BCTRLSENSOR"/>
</dbReference>
<name>A0A2H0KAD7_9BACT</name>
<keyword evidence="5" id="KW-0418">Kinase</keyword>
<dbReference type="InterPro" id="IPR036097">
    <property type="entry name" value="HisK_dim/P_sf"/>
</dbReference>
<dbReference type="GO" id="GO:0000155">
    <property type="term" value="F:phosphorelay sensor kinase activity"/>
    <property type="evidence" value="ECO:0007669"/>
    <property type="project" value="InterPro"/>
</dbReference>
<evidence type="ECO:0000256" key="7">
    <source>
        <dbReference type="SAM" id="Phobius"/>
    </source>
</evidence>
<feature type="transmembrane region" description="Helical" evidence="7">
    <location>
        <begin position="200"/>
        <end position="218"/>
    </location>
</feature>
<dbReference type="Gene3D" id="1.10.287.130">
    <property type="match status" value="1"/>
</dbReference>
<feature type="transmembrane region" description="Helical" evidence="7">
    <location>
        <begin position="174"/>
        <end position="194"/>
    </location>
</feature>
<dbReference type="InterPro" id="IPR004358">
    <property type="entry name" value="Sig_transdc_His_kin-like_C"/>
</dbReference>
<keyword evidence="4" id="KW-0808">Transferase</keyword>
<evidence type="ECO:0000256" key="1">
    <source>
        <dbReference type="ARBA" id="ARBA00000085"/>
    </source>
</evidence>
<feature type="transmembrane region" description="Helical" evidence="7">
    <location>
        <begin position="139"/>
        <end position="162"/>
    </location>
</feature>
<dbReference type="InterPro" id="IPR031621">
    <property type="entry name" value="HisKA_7TM"/>
</dbReference>
<dbReference type="EC" id="2.7.13.3" evidence="2"/>
<reference evidence="9 10" key="1">
    <citation type="submission" date="2017-09" db="EMBL/GenBank/DDBJ databases">
        <title>Depth-based differentiation of microbial function through sediment-hosted aquifers and enrichment of novel symbionts in the deep terrestrial subsurface.</title>
        <authorList>
            <person name="Probst A.J."/>
            <person name="Ladd B."/>
            <person name="Jarett J.K."/>
            <person name="Geller-Mcgrath D.E."/>
            <person name="Sieber C.M."/>
            <person name="Emerson J.B."/>
            <person name="Anantharaman K."/>
            <person name="Thomas B.C."/>
            <person name="Malmstrom R."/>
            <person name="Stieglmeier M."/>
            <person name="Klingl A."/>
            <person name="Woyke T."/>
            <person name="Ryan C.M."/>
            <person name="Banfield J.F."/>
        </authorList>
    </citation>
    <scope>NUCLEOTIDE SEQUENCE [LARGE SCALE GENOMIC DNA]</scope>
    <source>
        <strain evidence="9">CG11_big_fil_rev_8_21_14_0_20_46_11</strain>
    </source>
</reference>
<feature type="transmembrane region" description="Helical" evidence="7">
    <location>
        <begin position="40"/>
        <end position="58"/>
    </location>
</feature>
<evidence type="ECO:0000313" key="10">
    <source>
        <dbReference type="Proteomes" id="UP000229342"/>
    </source>
</evidence>
<dbReference type="InterPro" id="IPR003594">
    <property type="entry name" value="HATPase_dom"/>
</dbReference>